<keyword evidence="3" id="KW-1185">Reference proteome</keyword>
<evidence type="ECO:0000313" key="2">
    <source>
        <dbReference type="EMBL" id="WXA92189.1"/>
    </source>
</evidence>
<feature type="region of interest" description="Disordered" evidence="1">
    <location>
        <begin position="167"/>
        <end position="192"/>
    </location>
</feature>
<organism evidence="2 3">
    <name type="scientific">Pendulispora brunnea</name>
    <dbReference type="NCBI Taxonomy" id="2905690"/>
    <lineage>
        <taxon>Bacteria</taxon>
        <taxon>Pseudomonadati</taxon>
        <taxon>Myxococcota</taxon>
        <taxon>Myxococcia</taxon>
        <taxon>Myxococcales</taxon>
        <taxon>Sorangiineae</taxon>
        <taxon>Pendulisporaceae</taxon>
        <taxon>Pendulispora</taxon>
    </lineage>
</organism>
<dbReference type="Gene3D" id="2.30.42.10">
    <property type="match status" value="1"/>
</dbReference>
<sequence>MITPALVMMAAFFGAQGVMQVIRLGLMTDAASLTREPLAPRPPTVATAGRHATSADAILARNPFDSETGPLGVAKAAANTDANGAEPSAAVCEGVKVHIIAASSDPDWSYAALSDGAAGAENAPSNVVLRRRGGDFNGKKVAYVGSDRVWLDNNGSICQARLFSEPAAAEPTKPRGPSDAAKPVPGGNTALPPAIANGIKKVGNNEYDIDRAVVDQVFEHQGELFRHRIVPAQDSSGKTIGINVFGVPKDSLLGRLGIENADRIQQINGYDAGNPEKMLEALGRLRTADHLTLTGSRNGKNFAIDYNIK</sequence>
<name>A0ABZ2K0B6_9BACT</name>
<dbReference type="SUPFAM" id="SSF50156">
    <property type="entry name" value="PDZ domain-like"/>
    <property type="match status" value="1"/>
</dbReference>
<dbReference type="InterPro" id="IPR036034">
    <property type="entry name" value="PDZ_sf"/>
</dbReference>
<protein>
    <submittedName>
        <fullName evidence="2">General secretion pathway protein GspC</fullName>
    </submittedName>
</protein>
<dbReference type="NCBIfam" id="NF041515">
    <property type="entry name" value="GspC_delta"/>
    <property type="match status" value="1"/>
</dbReference>
<gene>
    <name evidence="2" type="ORF">LZC95_37760</name>
</gene>
<evidence type="ECO:0000256" key="1">
    <source>
        <dbReference type="SAM" id="MobiDB-lite"/>
    </source>
</evidence>
<reference evidence="2 3" key="1">
    <citation type="submission" date="2021-12" db="EMBL/GenBank/DDBJ databases">
        <title>Discovery of the Pendulisporaceae a myxobacterial family with distinct sporulation behavior and unique specialized metabolism.</title>
        <authorList>
            <person name="Garcia R."/>
            <person name="Popoff A."/>
            <person name="Bader C.D."/>
            <person name="Loehr J."/>
            <person name="Walesch S."/>
            <person name="Walt C."/>
            <person name="Boldt J."/>
            <person name="Bunk B."/>
            <person name="Haeckl F.J.F.P.J."/>
            <person name="Gunesch A.P."/>
            <person name="Birkelbach J."/>
            <person name="Nuebel U."/>
            <person name="Pietschmann T."/>
            <person name="Bach T."/>
            <person name="Mueller R."/>
        </authorList>
    </citation>
    <scope>NUCLEOTIDE SEQUENCE [LARGE SCALE GENOMIC DNA]</scope>
    <source>
        <strain evidence="2 3">MSr12523</strain>
    </source>
</reference>
<dbReference type="Proteomes" id="UP001379533">
    <property type="component" value="Chromosome"/>
</dbReference>
<evidence type="ECO:0000313" key="3">
    <source>
        <dbReference type="Proteomes" id="UP001379533"/>
    </source>
</evidence>
<dbReference type="EMBL" id="CP089982">
    <property type="protein sequence ID" value="WXA92189.1"/>
    <property type="molecule type" value="Genomic_DNA"/>
</dbReference>
<accession>A0ABZ2K0B6</accession>
<proteinExistence type="predicted"/>